<comment type="similarity">
    <text evidence="1">Belongs to the short-chain dehydrogenases/reductases (SDR) family.</text>
</comment>
<reference evidence="5 6" key="1">
    <citation type="submission" date="2016-11" db="EMBL/GenBank/DDBJ databases">
        <authorList>
            <person name="Jaros S."/>
            <person name="Januszkiewicz K."/>
            <person name="Wedrychowicz H."/>
        </authorList>
    </citation>
    <scope>NUCLEOTIDE SEQUENCE [LARGE SCALE GENOMIC DNA]</scope>
    <source>
        <strain evidence="5 6">DSM 45627</strain>
    </source>
</reference>
<gene>
    <name evidence="5" type="ORF">SAMN05443575_0710</name>
</gene>
<dbReference type="RefSeq" id="WP_073385950.1">
    <property type="nucleotide sequence ID" value="NZ_FQVU01000001.1"/>
</dbReference>
<dbReference type="STRING" id="1206085.SAMN05443575_0710"/>
<dbReference type="Gene3D" id="3.40.50.720">
    <property type="entry name" value="NAD(P)-binding Rossmann-like Domain"/>
    <property type="match status" value="1"/>
</dbReference>
<dbReference type="GO" id="GO:0016491">
    <property type="term" value="F:oxidoreductase activity"/>
    <property type="evidence" value="ECO:0007669"/>
    <property type="project" value="UniProtKB-KW"/>
</dbReference>
<dbReference type="SUPFAM" id="SSF51735">
    <property type="entry name" value="NAD(P)-binding Rossmann-fold domains"/>
    <property type="match status" value="1"/>
</dbReference>
<proteinExistence type="inferred from homology"/>
<sequence length="305" mass="32144">MTDSANGPGSRGRRVLVVGATSGIGLATARRFAAAGDRLTLVARDESALAVAAKSCLDAGAIDVRTAAADVADADQIGAVVEGAVTAYGGIDVTVHTATVMGYGRIENVPAADFLAVVDVAIHGTLHLAQALLPVLRRQRRGTFVVVNSLLGSVTVPNMGPYSTAKWGQRALVRTLQQETRDEPGISISLVSPGSLNTPIYYQAANYMGRDARPPVPVLQPERAAAVILRLVDRPRRDVSVPVGPGNPVVIAGYRLLPWLYDLLVGPLFRLAAMTGRERAPTSGNVHRAVGEQDALHGRWPDDRG</sequence>
<organism evidence="5 6">
    <name type="scientific">Jatrophihabitans endophyticus</name>
    <dbReference type="NCBI Taxonomy" id="1206085"/>
    <lineage>
        <taxon>Bacteria</taxon>
        <taxon>Bacillati</taxon>
        <taxon>Actinomycetota</taxon>
        <taxon>Actinomycetes</taxon>
        <taxon>Jatrophihabitantales</taxon>
        <taxon>Jatrophihabitantaceae</taxon>
        <taxon>Jatrophihabitans</taxon>
    </lineage>
</organism>
<dbReference type="GO" id="GO:0016020">
    <property type="term" value="C:membrane"/>
    <property type="evidence" value="ECO:0007669"/>
    <property type="project" value="TreeGrafter"/>
</dbReference>
<feature type="compositionally biased region" description="Basic and acidic residues" evidence="3">
    <location>
        <begin position="289"/>
        <end position="305"/>
    </location>
</feature>
<keyword evidence="2" id="KW-0560">Oxidoreductase</keyword>
<dbReference type="Proteomes" id="UP000186132">
    <property type="component" value="Unassembled WGS sequence"/>
</dbReference>
<feature type="domain" description="Ketoreductase" evidence="4">
    <location>
        <begin position="13"/>
        <end position="194"/>
    </location>
</feature>
<dbReference type="SMART" id="SM00822">
    <property type="entry name" value="PKS_KR"/>
    <property type="match status" value="1"/>
</dbReference>
<dbReference type="AlphaFoldDB" id="A0A1M5DVS4"/>
<evidence type="ECO:0000313" key="5">
    <source>
        <dbReference type="EMBL" id="SHF71049.1"/>
    </source>
</evidence>
<evidence type="ECO:0000256" key="2">
    <source>
        <dbReference type="ARBA" id="ARBA00023002"/>
    </source>
</evidence>
<keyword evidence="6" id="KW-1185">Reference proteome</keyword>
<accession>A0A1M5DVS4</accession>
<evidence type="ECO:0000259" key="4">
    <source>
        <dbReference type="SMART" id="SM00822"/>
    </source>
</evidence>
<dbReference type="InterPro" id="IPR057326">
    <property type="entry name" value="KR_dom"/>
</dbReference>
<protein>
    <submittedName>
        <fullName evidence="5">Short-chain dehydrogenase</fullName>
    </submittedName>
</protein>
<dbReference type="PRINTS" id="PR00081">
    <property type="entry name" value="GDHRDH"/>
</dbReference>
<dbReference type="OrthoDB" id="5242868at2"/>
<dbReference type="InterPro" id="IPR002347">
    <property type="entry name" value="SDR_fam"/>
</dbReference>
<name>A0A1M5DVS4_9ACTN</name>
<evidence type="ECO:0000256" key="3">
    <source>
        <dbReference type="SAM" id="MobiDB-lite"/>
    </source>
</evidence>
<dbReference type="InterPro" id="IPR036291">
    <property type="entry name" value="NAD(P)-bd_dom_sf"/>
</dbReference>
<evidence type="ECO:0000256" key="1">
    <source>
        <dbReference type="ARBA" id="ARBA00006484"/>
    </source>
</evidence>
<evidence type="ECO:0000313" key="6">
    <source>
        <dbReference type="Proteomes" id="UP000186132"/>
    </source>
</evidence>
<dbReference type="PANTHER" id="PTHR44196">
    <property type="entry name" value="DEHYDROGENASE/REDUCTASE SDR FAMILY MEMBER 7B"/>
    <property type="match status" value="1"/>
</dbReference>
<dbReference type="EMBL" id="FQVU01000001">
    <property type="protein sequence ID" value="SHF71049.1"/>
    <property type="molecule type" value="Genomic_DNA"/>
</dbReference>
<dbReference type="PANTHER" id="PTHR44196:SF1">
    <property type="entry name" value="DEHYDROGENASE_REDUCTASE SDR FAMILY MEMBER 7B"/>
    <property type="match status" value="1"/>
</dbReference>
<feature type="region of interest" description="Disordered" evidence="3">
    <location>
        <begin position="280"/>
        <end position="305"/>
    </location>
</feature>
<dbReference type="Pfam" id="PF00106">
    <property type="entry name" value="adh_short"/>
    <property type="match status" value="1"/>
</dbReference>